<accession>A0A7M3T4Z7</accession>
<gene>
    <name evidence="1" type="ORF">EK0264_00015</name>
</gene>
<dbReference type="KEGG" id="eke:EK0264_00015"/>
<proteinExistence type="predicted"/>
<sequence>MTDHDFTREEIAGLLAQADRDAVVALADEIIAALDDPAQCRITRAPQVGAIQVQVREPIAAHRFVIADALATNVEVRLGDQGGWAIRLGDDATAVTAQAICDAEYAASGEYAGQIATLCRSTAQQIAHDRAAHWRDLQPTIVEFEEVH</sequence>
<protein>
    <submittedName>
        <fullName evidence="1">Phosphonate metabolism protein PhnG</fullName>
    </submittedName>
</protein>
<evidence type="ECO:0000313" key="1">
    <source>
        <dbReference type="EMBL" id="QHB98843.1"/>
    </source>
</evidence>
<dbReference type="GO" id="GO:0015716">
    <property type="term" value="P:organic phosphonate transport"/>
    <property type="evidence" value="ECO:0007669"/>
    <property type="project" value="InterPro"/>
</dbReference>
<dbReference type="Proteomes" id="UP000463857">
    <property type="component" value="Chromosome"/>
</dbReference>
<dbReference type="InterPro" id="IPR009609">
    <property type="entry name" value="Phosphonate_metab_PhnG"/>
</dbReference>
<organism evidence="1 2">
    <name type="scientific">Epidermidibacterium keratini</name>
    <dbReference type="NCBI Taxonomy" id="1891644"/>
    <lineage>
        <taxon>Bacteria</taxon>
        <taxon>Bacillati</taxon>
        <taxon>Actinomycetota</taxon>
        <taxon>Actinomycetes</taxon>
        <taxon>Sporichthyales</taxon>
        <taxon>Sporichthyaceae</taxon>
        <taxon>Epidermidibacterium</taxon>
    </lineage>
</organism>
<evidence type="ECO:0000313" key="2">
    <source>
        <dbReference type="Proteomes" id="UP000463857"/>
    </source>
</evidence>
<dbReference type="InParanoid" id="A0A7M3T4Z7"/>
<reference evidence="1 2" key="1">
    <citation type="journal article" date="2018" name="Int. J. Syst. Evol. Microbiol.">
        <title>Epidermidibacterium keratini gen. nov., sp. nov., a member of the family Sporichthyaceae, isolated from keratin epidermis.</title>
        <authorList>
            <person name="Lee D.G."/>
            <person name="Trujillo M.E."/>
            <person name="Kang S."/>
            <person name="Nam J.J."/>
            <person name="Kim Y.J."/>
        </authorList>
    </citation>
    <scope>NUCLEOTIDE SEQUENCE [LARGE SCALE GENOMIC DNA]</scope>
    <source>
        <strain evidence="1 2">EPI-7</strain>
    </source>
</reference>
<dbReference type="OrthoDB" id="3732539at2"/>
<dbReference type="Pfam" id="PF06754">
    <property type="entry name" value="PhnG"/>
    <property type="match status" value="1"/>
</dbReference>
<keyword evidence="2" id="KW-1185">Reference proteome</keyword>
<name>A0A7M3T4Z7_9ACTN</name>
<dbReference type="AlphaFoldDB" id="A0A7M3T4Z7"/>
<dbReference type="GO" id="GO:0019634">
    <property type="term" value="P:organic phosphonate metabolic process"/>
    <property type="evidence" value="ECO:0007669"/>
    <property type="project" value="InterPro"/>
</dbReference>
<dbReference type="RefSeq" id="WP_159541738.1">
    <property type="nucleotide sequence ID" value="NZ_CP047156.1"/>
</dbReference>
<dbReference type="EMBL" id="CP047156">
    <property type="protein sequence ID" value="QHB98843.1"/>
    <property type="molecule type" value="Genomic_DNA"/>
</dbReference>